<evidence type="ECO:0000256" key="3">
    <source>
        <dbReference type="ARBA" id="ARBA00022801"/>
    </source>
</evidence>
<dbReference type="SUPFAM" id="SSF54001">
    <property type="entry name" value="Cysteine proteinases"/>
    <property type="match status" value="1"/>
</dbReference>
<evidence type="ECO:0000313" key="8">
    <source>
        <dbReference type="Proteomes" id="UP000199005"/>
    </source>
</evidence>
<name>A0A1H6X5H8_9GAMM</name>
<dbReference type="STRING" id="170623.SAMN04244579_03458"/>
<evidence type="ECO:0000256" key="1">
    <source>
        <dbReference type="ARBA" id="ARBA00007623"/>
    </source>
</evidence>
<organism evidence="7 8">
    <name type="scientific">Azotobacter beijerinckii</name>
    <dbReference type="NCBI Taxonomy" id="170623"/>
    <lineage>
        <taxon>Bacteria</taxon>
        <taxon>Pseudomonadati</taxon>
        <taxon>Pseudomonadota</taxon>
        <taxon>Gammaproteobacteria</taxon>
        <taxon>Pseudomonadales</taxon>
        <taxon>Pseudomonadaceae</taxon>
        <taxon>Azotobacter</taxon>
    </lineage>
</organism>
<dbReference type="PROSITE" id="PS50203">
    <property type="entry name" value="CALPAIN_CAT"/>
    <property type="match status" value="1"/>
</dbReference>
<gene>
    <name evidence="7" type="ORF">SAMN04244579_03458</name>
</gene>
<dbReference type="GO" id="GO:0006508">
    <property type="term" value="P:proteolysis"/>
    <property type="evidence" value="ECO:0007669"/>
    <property type="project" value="UniProtKB-KW"/>
</dbReference>
<dbReference type="InterPro" id="IPR038765">
    <property type="entry name" value="Papain-like_cys_pep_sf"/>
</dbReference>
<keyword evidence="4 5" id="KW-0788">Thiol protease</keyword>
<dbReference type="InterPro" id="IPR022684">
    <property type="entry name" value="Calpain_cysteine_protease"/>
</dbReference>
<dbReference type="Pfam" id="PF00648">
    <property type="entry name" value="Peptidase_C2"/>
    <property type="match status" value="1"/>
</dbReference>
<feature type="domain" description="Calpain catalytic" evidence="6">
    <location>
        <begin position="174"/>
        <end position="453"/>
    </location>
</feature>
<dbReference type="Proteomes" id="UP000199005">
    <property type="component" value="Unassembled WGS sequence"/>
</dbReference>
<evidence type="ECO:0000256" key="4">
    <source>
        <dbReference type="ARBA" id="ARBA00022807"/>
    </source>
</evidence>
<dbReference type="Gene3D" id="3.90.70.10">
    <property type="entry name" value="Cysteine proteinases"/>
    <property type="match status" value="1"/>
</dbReference>
<accession>A0A1H6X5H8</accession>
<keyword evidence="3 5" id="KW-0378">Hydrolase</keyword>
<dbReference type="AlphaFoldDB" id="A0A1H6X5H8"/>
<dbReference type="PANTHER" id="PTHR10183:SF379">
    <property type="entry name" value="CALPAIN-5"/>
    <property type="match status" value="1"/>
</dbReference>
<dbReference type="RefSeq" id="WP_090901537.1">
    <property type="nucleotide sequence ID" value="NZ_FNYO01000050.1"/>
</dbReference>
<keyword evidence="2 5" id="KW-0645">Protease</keyword>
<feature type="active site" evidence="5">
    <location>
        <position position="205"/>
    </location>
</feature>
<protein>
    <submittedName>
        <fullName evidence="7">Calpain family cysteine protease</fullName>
    </submittedName>
</protein>
<dbReference type="InterPro" id="IPR001300">
    <property type="entry name" value="Peptidase_C2_calpain_cat"/>
</dbReference>
<comment type="similarity">
    <text evidence="1">Belongs to the peptidase C2 family.</text>
</comment>
<proteinExistence type="inferred from homology"/>
<sequence length="453" mass="50312">MTKKNPEEQIATSSAVINPYALAEVVSGRRIKWKEVRDAPRLLESILQTPYEELFDPKHEGPLYVGFRLDERMKLVPARSPLLDVEVAVAANDLEIPLDSIAMIERLADLGPRYKVEEICSIPVLRAEVVGNQIHLILWLPSQDRLQRLARVFSKSVLAKIAPDPATVGKSSDWTPPDASWGDAGRFFNETSEFFDPIQGAVANCYFIAALSAVAWAMPFRIRHLTRATGQAQESFINLIQFFKPDSGGQLDKEIEVTDTVPLNAGGGFLYARSSEAGEIWPAVYEKAYAKLKTGTTSDHPDILATAWGDCVWATAQLTGGRREYHNSADNSGDALWDVVRANSLSHRTFNPMTAWTYSSGDAAPKKVVYADANVVGSHCYTILGWDYRDGRKYIILRNPWGNTEATVQNLAGTSWLWDVSWWRPIDLTVVDGTFAVEASAFKQYWAGLGVVK</sequence>
<evidence type="ECO:0000256" key="2">
    <source>
        <dbReference type="ARBA" id="ARBA00022670"/>
    </source>
</evidence>
<feature type="active site" evidence="5">
    <location>
        <position position="379"/>
    </location>
</feature>
<dbReference type="EMBL" id="FNYO01000050">
    <property type="protein sequence ID" value="SEJ19795.1"/>
    <property type="molecule type" value="Genomic_DNA"/>
</dbReference>
<dbReference type="PRINTS" id="PR00704">
    <property type="entry name" value="CALPAIN"/>
</dbReference>
<dbReference type="GO" id="GO:0004198">
    <property type="term" value="F:calcium-dependent cysteine-type endopeptidase activity"/>
    <property type="evidence" value="ECO:0007669"/>
    <property type="project" value="InterPro"/>
</dbReference>
<reference evidence="7 8" key="1">
    <citation type="submission" date="2016-10" db="EMBL/GenBank/DDBJ databases">
        <authorList>
            <person name="de Groot N.N."/>
        </authorList>
    </citation>
    <scope>NUCLEOTIDE SEQUENCE [LARGE SCALE GENOMIC DNA]</scope>
    <source>
        <strain evidence="7 8">DSM 1041</strain>
    </source>
</reference>
<feature type="active site" evidence="5">
    <location>
        <position position="399"/>
    </location>
</feature>
<dbReference type="PANTHER" id="PTHR10183">
    <property type="entry name" value="CALPAIN"/>
    <property type="match status" value="1"/>
</dbReference>
<evidence type="ECO:0000259" key="6">
    <source>
        <dbReference type="PROSITE" id="PS50203"/>
    </source>
</evidence>
<evidence type="ECO:0000313" key="7">
    <source>
        <dbReference type="EMBL" id="SEJ19795.1"/>
    </source>
</evidence>
<evidence type="ECO:0000256" key="5">
    <source>
        <dbReference type="PROSITE-ProRule" id="PRU00239"/>
    </source>
</evidence>